<dbReference type="PANTHER" id="PTHR48462">
    <property type="entry name" value="PROTEIN, PUTATIVE-RELATED"/>
    <property type="match status" value="1"/>
</dbReference>
<name>A0ABQ5F064_9ASTR</name>
<accession>A0ABQ5F064</accession>
<comment type="caution">
    <text evidence="5">The sequence shown here is derived from an EMBL/GenBank/DDBJ whole genome shotgun (WGS) entry which is preliminary data.</text>
</comment>
<keyword evidence="5" id="KW-0695">RNA-directed DNA polymerase</keyword>
<organism evidence="5 6">
    <name type="scientific">Tanacetum coccineum</name>
    <dbReference type="NCBI Taxonomy" id="301880"/>
    <lineage>
        <taxon>Eukaryota</taxon>
        <taxon>Viridiplantae</taxon>
        <taxon>Streptophyta</taxon>
        <taxon>Embryophyta</taxon>
        <taxon>Tracheophyta</taxon>
        <taxon>Spermatophyta</taxon>
        <taxon>Magnoliopsida</taxon>
        <taxon>eudicotyledons</taxon>
        <taxon>Gunneridae</taxon>
        <taxon>Pentapetalae</taxon>
        <taxon>asterids</taxon>
        <taxon>campanulids</taxon>
        <taxon>Asterales</taxon>
        <taxon>Asteraceae</taxon>
        <taxon>Asteroideae</taxon>
        <taxon>Anthemideae</taxon>
        <taxon>Anthemidinae</taxon>
        <taxon>Tanacetum</taxon>
    </lineage>
</organism>
<feature type="coiled-coil region" evidence="2">
    <location>
        <begin position="813"/>
        <end position="870"/>
    </location>
</feature>
<reference evidence="5" key="1">
    <citation type="journal article" date="2022" name="Int. J. Mol. Sci.">
        <title>Draft Genome of Tanacetum Coccineum: Genomic Comparison of Closely Related Tanacetum-Family Plants.</title>
        <authorList>
            <person name="Yamashiro T."/>
            <person name="Shiraishi A."/>
            <person name="Nakayama K."/>
            <person name="Satake H."/>
        </authorList>
    </citation>
    <scope>NUCLEOTIDE SEQUENCE</scope>
</reference>
<proteinExistence type="predicted"/>
<evidence type="ECO:0000256" key="1">
    <source>
        <dbReference type="PROSITE-ProRule" id="PRU00047"/>
    </source>
</evidence>
<reference evidence="5" key="2">
    <citation type="submission" date="2022-01" db="EMBL/GenBank/DDBJ databases">
        <authorList>
            <person name="Yamashiro T."/>
            <person name="Shiraishi A."/>
            <person name="Satake H."/>
            <person name="Nakayama K."/>
        </authorList>
    </citation>
    <scope>NUCLEOTIDE SEQUENCE</scope>
</reference>
<dbReference type="SUPFAM" id="SSF57756">
    <property type="entry name" value="Retrovirus zinc finger-like domains"/>
    <property type="match status" value="1"/>
</dbReference>
<feature type="region of interest" description="Disordered" evidence="3">
    <location>
        <begin position="942"/>
        <end position="1014"/>
    </location>
</feature>
<keyword evidence="2" id="KW-0175">Coiled coil</keyword>
<keyword evidence="1" id="KW-0479">Metal-binding</keyword>
<sequence>MSIRGIFNAIRSWSLSGGSLQLMRETLAESSLPLSDVDEEDIDLAVRVLSSYGVAPYNDATLEDLKTKHPFKPPPSLPHISIDHHYLVASPAVVLDRIKSFPHGTSCGRDGLHAQHLMDYLSGVVVALSDELVSSITQVVNLFLDGKCPQHVGRLVFKVSVVMIGNSMNGYLDDLQFGVGVSGGGEAILHAVNRLIEDRGDDVGLSMLLVDFKNAFNLVDREVMLKEVRLRCRVISLLHPLICKIRDSFSLSLQAWYLDDGTIIGDTLVVGKALDLIIDDGPSCGLHLNVDKTEVFWPKEDPRSRLVGIFPPNIARPLHGVKLLGVSCELLLLRACAGISKLYFAMRASSPRVFEMAQRSFDAALRSTLERIATASGPGFGYVLNYAFLASRLQSASLQTKLLRHYGIVASGNTFDDALCVFSTEMEIDILSNPSEIAAPKLMKKLADIYFTRVTQTAESTFSLSSRQMALWQSQMEDHTSYWLRVVPTSGLGQTMNDKTYCCVLCYLLCVPLYFVSKSCPACSKLFTGDIYGDHDVSCAGIIGIKHRHNVVRETLVDIYFRLGISDGKEVDIGLGGERDKPYVTLFEDEGLDVCVDLTGSSPLMQSGWLILCSVVREGCGGPTEADTKVLRDLIRWSTKILETVKSKKEQSRSIALKARKESSDDDSSTSDSEDEEYAMAVRDFKKFFKRRGRFVRQPHEERKSFQRNKDDKNGKGERKCFKCGDPNHLVGECPKLSRYQNQKAFVGGSWSDSDEDEEEKTNDEKCLMAKASNEVLSETEYFSDDQSSLDENDLDNEYSRLCKLGLKVMAKNKTLKQAKIELENEVLELKDRLSRLEKGKEVIEECKLCQDLKLENEKLRKEISRLNQFNDSSHSLKKIINSQKTSGDKSGLGFNFTKESPSETKQVKFVKAQEVESKEKLIESNSKPKFILINNTKIPIASDDEARHSVSSSSSHHQGTSSHQHDDDDDDVKTSRPSTPSPTTYLNYLGPLNYQNYQIPSSSEQPDETLFER</sequence>
<dbReference type="EMBL" id="BQNB010016860">
    <property type="protein sequence ID" value="GJT56605.1"/>
    <property type="molecule type" value="Genomic_DNA"/>
</dbReference>
<dbReference type="GO" id="GO:0003964">
    <property type="term" value="F:RNA-directed DNA polymerase activity"/>
    <property type="evidence" value="ECO:0007669"/>
    <property type="project" value="UniProtKB-KW"/>
</dbReference>
<feature type="domain" description="CCHC-type" evidence="4">
    <location>
        <begin position="719"/>
        <end position="736"/>
    </location>
</feature>
<keyword evidence="1" id="KW-0862">Zinc</keyword>
<keyword evidence="5" id="KW-0808">Transferase</keyword>
<feature type="region of interest" description="Disordered" evidence="3">
    <location>
        <begin position="699"/>
        <end position="719"/>
    </location>
</feature>
<gene>
    <name evidence="5" type="ORF">Tco_0991659</name>
</gene>
<dbReference type="PANTHER" id="PTHR48462:SF1">
    <property type="entry name" value="PROTEIN, PUTATIVE-RELATED"/>
    <property type="match status" value="1"/>
</dbReference>
<keyword evidence="5" id="KW-0548">Nucleotidyltransferase</keyword>
<dbReference type="Proteomes" id="UP001151760">
    <property type="component" value="Unassembled WGS sequence"/>
</dbReference>
<evidence type="ECO:0000313" key="5">
    <source>
        <dbReference type="EMBL" id="GJT56605.1"/>
    </source>
</evidence>
<dbReference type="PROSITE" id="PS50158">
    <property type="entry name" value="ZF_CCHC"/>
    <property type="match status" value="1"/>
</dbReference>
<dbReference type="InterPro" id="IPR001878">
    <property type="entry name" value="Znf_CCHC"/>
</dbReference>
<evidence type="ECO:0000313" key="6">
    <source>
        <dbReference type="Proteomes" id="UP001151760"/>
    </source>
</evidence>
<feature type="region of interest" description="Disordered" evidence="3">
    <location>
        <begin position="653"/>
        <end position="676"/>
    </location>
</feature>
<protein>
    <submittedName>
        <fullName evidence="5">Reverse transcriptase domain-containing protein</fullName>
    </submittedName>
</protein>
<dbReference type="InterPro" id="IPR036875">
    <property type="entry name" value="Znf_CCHC_sf"/>
</dbReference>
<evidence type="ECO:0000256" key="3">
    <source>
        <dbReference type="SAM" id="MobiDB-lite"/>
    </source>
</evidence>
<keyword evidence="6" id="KW-1185">Reference proteome</keyword>
<evidence type="ECO:0000256" key="2">
    <source>
        <dbReference type="SAM" id="Coils"/>
    </source>
</evidence>
<evidence type="ECO:0000259" key="4">
    <source>
        <dbReference type="PROSITE" id="PS50158"/>
    </source>
</evidence>
<keyword evidence="1" id="KW-0863">Zinc-finger</keyword>
<feature type="compositionally biased region" description="Low complexity" evidence="3">
    <location>
        <begin position="950"/>
        <end position="963"/>
    </location>
</feature>
<feature type="compositionally biased region" description="Low complexity" evidence="3">
    <location>
        <begin position="976"/>
        <end position="985"/>
    </location>
</feature>
<feature type="compositionally biased region" description="Acidic residues" evidence="3">
    <location>
        <begin position="664"/>
        <end position="676"/>
    </location>
</feature>
<feature type="compositionally biased region" description="Polar residues" evidence="3">
    <location>
        <begin position="994"/>
        <end position="1005"/>
    </location>
</feature>